<keyword evidence="6 11" id="KW-0133">Cell shape</keyword>
<keyword evidence="8 11" id="KW-1133">Transmembrane helix</keyword>
<dbReference type="GO" id="GO:0071555">
    <property type="term" value="P:cell wall organization"/>
    <property type="evidence" value="ECO:0007669"/>
    <property type="project" value="UniProtKB-KW"/>
</dbReference>
<evidence type="ECO:0000313" key="13">
    <source>
        <dbReference type="Proteomes" id="UP000470302"/>
    </source>
</evidence>
<keyword evidence="11" id="KW-0997">Cell inner membrane</keyword>
<dbReference type="GO" id="GO:0051301">
    <property type="term" value="P:cell division"/>
    <property type="evidence" value="ECO:0007669"/>
    <property type="project" value="InterPro"/>
</dbReference>
<evidence type="ECO:0000256" key="3">
    <source>
        <dbReference type="ARBA" id="ARBA00022676"/>
    </source>
</evidence>
<reference evidence="12 13" key="1">
    <citation type="submission" date="2020-01" db="EMBL/GenBank/DDBJ databases">
        <title>Novel species isolated from a subtropical stream in China.</title>
        <authorList>
            <person name="Lu H."/>
        </authorList>
    </citation>
    <scope>NUCLEOTIDE SEQUENCE [LARGE SCALE GENOMIC DNA]</scope>
    <source>
        <strain evidence="12 13">FT82W</strain>
    </source>
</reference>
<comment type="pathway">
    <text evidence="11">Cell wall biogenesis; peptidoglycan biosynthesis.</text>
</comment>
<evidence type="ECO:0000256" key="2">
    <source>
        <dbReference type="ARBA" id="ARBA00022475"/>
    </source>
</evidence>
<evidence type="ECO:0000256" key="4">
    <source>
        <dbReference type="ARBA" id="ARBA00022679"/>
    </source>
</evidence>
<feature type="transmembrane region" description="Helical" evidence="11">
    <location>
        <begin position="78"/>
        <end position="99"/>
    </location>
</feature>
<dbReference type="GO" id="GO:0008955">
    <property type="term" value="F:peptidoglycan glycosyltransferase activity"/>
    <property type="evidence" value="ECO:0007669"/>
    <property type="project" value="UniProtKB-UniRule"/>
</dbReference>
<dbReference type="UniPathway" id="UPA00219"/>
<comment type="catalytic activity">
    <reaction evidence="11">
        <text>[GlcNAc-(1-&gt;4)-Mur2Ac(oyl-L-Ala-gamma-D-Glu-L-Lys-D-Ala-D-Ala)](n)-di-trans,octa-cis-undecaprenyl diphosphate + beta-D-GlcNAc-(1-&gt;4)-Mur2Ac(oyl-L-Ala-gamma-D-Glu-L-Lys-D-Ala-D-Ala)-di-trans,octa-cis-undecaprenyl diphosphate = [GlcNAc-(1-&gt;4)-Mur2Ac(oyl-L-Ala-gamma-D-Glu-L-Lys-D-Ala-D-Ala)](n+1)-di-trans,octa-cis-undecaprenyl diphosphate + di-trans,octa-cis-undecaprenyl diphosphate + H(+)</text>
        <dbReference type="Rhea" id="RHEA:23708"/>
        <dbReference type="Rhea" id="RHEA-COMP:9602"/>
        <dbReference type="Rhea" id="RHEA-COMP:9603"/>
        <dbReference type="ChEBI" id="CHEBI:15378"/>
        <dbReference type="ChEBI" id="CHEBI:58405"/>
        <dbReference type="ChEBI" id="CHEBI:60033"/>
        <dbReference type="ChEBI" id="CHEBI:78435"/>
        <dbReference type="EC" id="2.4.99.28"/>
    </reaction>
</comment>
<feature type="transmembrane region" description="Helical" evidence="11">
    <location>
        <begin position="342"/>
        <end position="361"/>
    </location>
</feature>
<feature type="transmembrane region" description="Helical" evidence="11">
    <location>
        <begin position="274"/>
        <end position="291"/>
    </location>
</feature>
<dbReference type="GO" id="GO:0005886">
    <property type="term" value="C:plasma membrane"/>
    <property type="evidence" value="ECO:0007669"/>
    <property type="project" value="UniProtKB-SubCell"/>
</dbReference>
<dbReference type="GO" id="GO:0008360">
    <property type="term" value="P:regulation of cell shape"/>
    <property type="evidence" value="ECO:0007669"/>
    <property type="project" value="UniProtKB-KW"/>
</dbReference>
<feature type="transmembrane region" description="Helical" evidence="11">
    <location>
        <begin position="140"/>
        <end position="158"/>
    </location>
</feature>
<dbReference type="Pfam" id="PF01098">
    <property type="entry name" value="FTSW_RODA_SPOVE"/>
    <property type="match status" value="1"/>
</dbReference>
<evidence type="ECO:0000256" key="1">
    <source>
        <dbReference type="ARBA" id="ARBA00004141"/>
    </source>
</evidence>
<comment type="similarity">
    <text evidence="11">Belongs to the SEDS family. MrdB/RodA subfamily.</text>
</comment>
<keyword evidence="2 11" id="KW-1003">Cell membrane</keyword>
<evidence type="ECO:0000256" key="6">
    <source>
        <dbReference type="ARBA" id="ARBA00022960"/>
    </source>
</evidence>
<keyword evidence="9 11" id="KW-0472">Membrane</keyword>
<dbReference type="GO" id="GO:0032153">
    <property type="term" value="C:cell division site"/>
    <property type="evidence" value="ECO:0007669"/>
    <property type="project" value="TreeGrafter"/>
</dbReference>
<sequence>MRVQDGRPLWQRVRPYFAVFDAQLAIIMLMLLSVGLVTLYSAGIAIPGQMTGQVRNICMAFLVTWIAANTPPQVMMRIAVPAYTLGVALLVAVALVGTIKGGSRRWLTFGVQVQPSEYMKIAMPLMMAWFFQRQQGQLRWHSYLIAALLLAIPVGLIARQPDLGTAMLVVAAGVYVIFLGGLSWKAMAAMGAAVCAGLPVLWSVMHDYQRDRVLTLIDPYHDPLGKGFHIIQSMIAIGSGGVSGKGWTHGTQAHLEFIPERTTDFIFAVFSEEFGLAGNLVLLALYLLLIVRGLNIAINASTFFTRLLAGSITMIYFTYAFVNMGMVSGIVPVVGVPLPFMSYGGTALMTLGLGGGILMSIQHHSRAVRGGAAARAWGAAA</sequence>
<evidence type="ECO:0000313" key="12">
    <source>
        <dbReference type="EMBL" id="MYM89724.1"/>
    </source>
</evidence>
<keyword evidence="7 11" id="KW-0573">Peptidoglycan synthesis</keyword>
<gene>
    <name evidence="11 12" type="primary">rodA</name>
    <name evidence="11" type="synonym">mrdB</name>
    <name evidence="12" type="ORF">GTP91_21405</name>
</gene>
<accession>A0A845G5Z5</accession>
<comment type="caution">
    <text evidence="12">The sequence shown here is derived from an EMBL/GenBank/DDBJ whole genome shotgun (WGS) entry which is preliminary data.</text>
</comment>
<feature type="transmembrane region" description="Helical" evidence="11">
    <location>
        <begin position="20"/>
        <end position="42"/>
    </location>
</feature>
<evidence type="ECO:0000256" key="7">
    <source>
        <dbReference type="ARBA" id="ARBA00022984"/>
    </source>
</evidence>
<evidence type="ECO:0000256" key="9">
    <source>
        <dbReference type="ARBA" id="ARBA00023136"/>
    </source>
</evidence>
<evidence type="ECO:0000256" key="10">
    <source>
        <dbReference type="ARBA" id="ARBA00023316"/>
    </source>
</evidence>
<dbReference type="Proteomes" id="UP000470302">
    <property type="component" value="Unassembled WGS sequence"/>
</dbReference>
<dbReference type="HAMAP" id="MF_02079">
    <property type="entry name" value="PGT_RodA"/>
    <property type="match status" value="1"/>
</dbReference>
<keyword evidence="3 11" id="KW-0328">Glycosyltransferase</keyword>
<dbReference type="NCBIfam" id="TIGR02210">
    <property type="entry name" value="rodA_shape"/>
    <property type="match status" value="1"/>
</dbReference>
<evidence type="ECO:0000256" key="5">
    <source>
        <dbReference type="ARBA" id="ARBA00022692"/>
    </source>
</evidence>
<proteinExistence type="inferred from homology"/>
<comment type="function">
    <text evidence="11">Peptidoglycan polymerase that is essential for cell wall elongation.</text>
</comment>
<dbReference type="EMBL" id="WWCW01000084">
    <property type="protein sequence ID" value="MYM89724.1"/>
    <property type="molecule type" value="Genomic_DNA"/>
</dbReference>
<evidence type="ECO:0000256" key="8">
    <source>
        <dbReference type="ARBA" id="ARBA00022989"/>
    </source>
</evidence>
<organism evidence="12 13">
    <name type="scientific">Duganella vulcania</name>
    <dbReference type="NCBI Taxonomy" id="2692166"/>
    <lineage>
        <taxon>Bacteria</taxon>
        <taxon>Pseudomonadati</taxon>
        <taxon>Pseudomonadota</taxon>
        <taxon>Betaproteobacteria</taxon>
        <taxon>Burkholderiales</taxon>
        <taxon>Oxalobacteraceae</taxon>
        <taxon>Telluria group</taxon>
        <taxon>Duganella</taxon>
    </lineage>
</organism>
<dbReference type="RefSeq" id="WP_161098614.1">
    <property type="nucleotide sequence ID" value="NZ_WWCW01000084.1"/>
</dbReference>
<dbReference type="InterPro" id="IPR018365">
    <property type="entry name" value="Cell_cycle_FtsW-rel_CS"/>
</dbReference>
<dbReference type="EC" id="2.4.99.28" evidence="11"/>
<keyword evidence="4 11" id="KW-0808">Transferase</keyword>
<dbReference type="GO" id="GO:0015648">
    <property type="term" value="F:lipid-linked peptidoglycan transporter activity"/>
    <property type="evidence" value="ECO:0007669"/>
    <property type="project" value="TreeGrafter"/>
</dbReference>
<feature type="transmembrane region" description="Helical" evidence="11">
    <location>
        <begin position="303"/>
        <end position="322"/>
    </location>
</feature>
<dbReference type="InterPro" id="IPR001182">
    <property type="entry name" value="FtsW/RodA"/>
</dbReference>
<name>A0A845G5Z5_9BURK</name>
<dbReference type="InterPro" id="IPR011923">
    <property type="entry name" value="RodA/MrdB"/>
</dbReference>
<dbReference type="AlphaFoldDB" id="A0A845G5Z5"/>
<dbReference type="GO" id="GO:0009252">
    <property type="term" value="P:peptidoglycan biosynthetic process"/>
    <property type="evidence" value="ECO:0007669"/>
    <property type="project" value="UniProtKB-UniRule"/>
</dbReference>
<feature type="transmembrane region" description="Helical" evidence="11">
    <location>
        <begin position="187"/>
        <end position="205"/>
    </location>
</feature>
<dbReference type="PANTHER" id="PTHR30474:SF1">
    <property type="entry name" value="PEPTIDOGLYCAN GLYCOSYLTRANSFERASE MRDB"/>
    <property type="match status" value="1"/>
</dbReference>
<protein>
    <recommendedName>
        <fullName evidence="11">Peptidoglycan glycosyltransferase MrdB</fullName>
        <shortName evidence="11">PGT</shortName>
        <ecNumber evidence="11">2.4.99.28</ecNumber>
    </recommendedName>
    <alternativeName>
        <fullName evidence="11">Cell elongation protein RodA</fullName>
    </alternativeName>
    <alternativeName>
        <fullName evidence="11">Cell wall polymerase</fullName>
    </alternativeName>
    <alternativeName>
        <fullName evidence="11">Peptidoglycan polymerase</fullName>
        <shortName evidence="11">PG polymerase</shortName>
    </alternativeName>
</protein>
<keyword evidence="5 11" id="KW-0812">Transmembrane</keyword>
<evidence type="ECO:0000256" key="11">
    <source>
        <dbReference type="HAMAP-Rule" id="MF_02079"/>
    </source>
</evidence>
<dbReference type="PANTHER" id="PTHR30474">
    <property type="entry name" value="CELL CYCLE PROTEIN"/>
    <property type="match status" value="1"/>
</dbReference>
<dbReference type="PROSITE" id="PS00428">
    <property type="entry name" value="FTSW_RODA_SPOVE"/>
    <property type="match status" value="1"/>
</dbReference>
<comment type="subcellular location">
    <subcellularLocation>
        <location evidence="11">Cell inner membrane</location>
        <topology evidence="11">Multi-pass membrane protein</topology>
    </subcellularLocation>
    <subcellularLocation>
        <location evidence="1">Membrane</location>
        <topology evidence="1">Multi-pass membrane protein</topology>
    </subcellularLocation>
</comment>
<keyword evidence="10 11" id="KW-0961">Cell wall biogenesis/degradation</keyword>
<feature type="transmembrane region" description="Helical" evidence="11">
    <location>
        <begin position="164"/>
        <end position="182"/>
    </location>
</feature>